<name>A0ACB7G1A7_MANES</name>
<evidence type="ECO:0000313" key="1">
    <source>
        <dbReference type="EMBL" id="KAG8633704.1"/>
    </source>
</evidence>
<gene>
    <name evidence="1" type="ORF">MANES_18G137860v8</name>
</gene>
<proteinExistence type="predicted"/>
<organism evidence="1 2">
    <name type="scientific">Manihot esculenta</name>
    <name type="common">Cassava</name>
    <name type="synonym">Jatropha manihot</name>
    <dbReference type="NCBI Taxonomy" id="3983"/>
    <lineage>
        <taxon>Eukaryota</taxon>
        <taxon>Viridiplantae</taxon>
        <taxon>Streptophyta</taxon>
        <taxon>Embryophyta</taxon>
        <taxon>Tracheophyta</taxon>
        <taxon>Spermatophyta</taxon>
        <taxon>Magnoliopsida</taxon>
        <taxon>eudicotyledons</taxon>
        <taxon>Gunneridae</taxon>
        <taxon>Pentapetalae</taxon>
        <taxon>rosids</taxon>
        <taxon>fabids</taxon>
        <taxon>Malpighiales</taxon>
        <taxon>Euphorbiaceae</taxon>
        <taxon>Crotonoideae</taxon>
        <taxon>Manihoteae</taxon>
        <taxon>Manihot</taxon>
    </lineage>
</organism>
<reference evidence="2" key="1">
    <citation type="journal article" date="2016" name="Nat. Biotechnol.">
        <title>Sequencing wild and cultivated cassava and related species reveals extensive interspecific hybridization and genetic diversity.</title>
        <authorList>
            <person name="Bredeson J.V."/>
            <person name="Lyons J.B."/>
            <person name="Prochnik S.E."/>
            <person name="Wu G.A."/>
            <person name="Ha C.M."/>
            <person name="Edsinger-Gonzales E."/>
            <person name="Grimwood J."/>
            <person name="Schmutz J."/>
            <person name="Rabbi I.Y."/>
            <person name="Egesi C."/>
            <person name="Nauluvula P."/>
            <person name="Lebot V."/>
            <person name="Ndunguru J."/>
            <person name="Mkamilo G."/>
            <person name="Bart R.S."/>
            <person name="Setter T.L."/>
            <person name="Gleadow R.M."/>
            <person name="Kulakow P."/>
            <person name="Ferguson M.E."/>
            <person name="Rounsley S."/>
            <person name="Rokhsar D.S."/>
        </authorList>
    </citation>
    <scope>NUCLEOTIDE SEQUENCE [LARGE SCALE GENOMIC DNA]</scope>
    <source>
        <strain evidence="2">cv. AM560-2</strain>
    </source>
</reference>
<protein>
    <submittedName>
        <fullName evidence="1">Uncharacterized protein</fullName>
    </submittedName>
</protein>
<accession>A0ACB7G1A7</accession>
<evidence type="ECO:0000313" key="2">
    <source>
        <dbReference type="Proteomes" id="UP000091857"/>
    </source>
</evidence>
<keyword evidence="2" id="KW-1185">Reference proteome</keyword>
<dbReference type="Proteomes" id="UP000091857">
    <property type="component" value="Chromosome 18"/>
</dbReference>
<comment type="caution">
    <text evidence="1">The sequence shown here is derived from an EMBL/GenBank/DDBJ whole genome shotgun (WGS) entry which is preliminary data.</text>
</comment>
<sequence length="100" mass="11427">MERTKLLCSNHLTSESYEFCLYCATHAATPAMADCEDIIAPLLTPPLLHIITPHRNHHSPWQSAAPHLHCTSVLYLQYSSLVHCSSLSLSFSYFFYFFIH</sequence>
<dbReference type="EMBL" id="CM004404">
    <property type="protein sequence ID" value="KAG8633704.1"/>
    <property type="molecule type" value="Genomic_DNA"/>
</dbReference>